<evidence type="ECO:0000259" key="1">
    <source>
        <dbReference type="Pfam" id="PF14529"/>
    </source>
</evidence>
<dbReference type="PANTHER" id="PTHR33273:SF4">
    <property type="entry name" value="ENDONUCLEASE_EXONUCLEASE_PHOSPHATASE DOMAIN-CONTAINING PROTEIN"/>
    <property type="match status" value="1"/>
</dbReference>
<dbReference type="Gene3D" id="3.60.10.10">
    <property type="entry name" value="Endonuclease/exonuclease/phosphatase"/>
    <property type="match status" value="1"/>
</dbReference>
<dbReference type="PANTHER" id="PTHR33273">
    <property type="entry name" value="DOMAIN-CONTAINING PROTEIN, PUTATIVE-RELATED"/>
    <property type="match status" value="1"/>
</dbReference>
<dbReference type="InterPro" id="IPR005135">
    <property type="entry name" value="Endo/exonuclease/phosphatase"/>
</dbReference>
<sequence>MTNKNKNPSDSELEPGSSKLFKSLSEEMKLIDSFISDPNKIADLNFQDCFDIIHKCCTIIDKRSLAKYAQVIDTAATTMNNLFVNLSSNIDHNAMDTKNLLQDIKNKLFSPVPYNVIAAKPKENNVPTIQSKPNEYALFVNAKKGMVDANLNSEVNNAISEVRKKKPYLKINKIIRNNKGNIIKTPNSDDLDTLIQYFQSQDKINEIANVFIPKPRDPTIVLKKVSKLTSSKDLPNILCRVNEQISNLDTEVEVLFDFRSDLPFRDIALRVSPRIYERICNLNYLYTDIEAIRFHQRIFLMIVHVKNKPICSECGEEGIHNCSKNNKCCNCVSFFKDGVHQHDICHRPNRDSCPLYKKQIDRLMSQTAFKSYTLPASSSSKSLTAHNELKSSITNDNIDILALQEPYLFNNVFPFSISSRIFHSNMLNGVIYNGFVILNNNLIVEHLMSFTNSFATTISIQTKSTNIILVNIYLHSNVFCDVHQDFFESLLSNFSNFPIILCGDFNARNTYWHDVIVNKNGYKLKEIIDNHDLIVINDKTKTCRNASIIDLTITNSKAYNYIANWSVSRATELSDHETIKFHIVSSNDEFQKHVIKSTWKFIESNIQDYTNHIDIDKLQELNCFIDSCSSPNDINVAVSKLSNIYLEAAYCTFPVRNSSPYPKKYSWWTNDLELQKRHFHFIKNLYYRRSCLVTQDDYKRIRNSYIKNVRLAKRASFRSFLEEADSNNHFGNTFKLLKSMLKKSDNRIPMIDRSPPSNKLFIMNQLLDSLFPDDDPSSDNTFSGGIRNHTLNLNNHTHISRKLSINHKKTNILYLFNKSKPVIRLNSNIRVEPSDTIKILGITFGNHRHRNKINFTPHINNIVEKTGKICNILFALIGNTWGINSKKRIKLFIGMIRPAIVYGCHIWFNMIPVKSKLKLNSLQHQILVKAICAYRTISQNIVSVICDVCKLSDYCEILANTFDSDGLIKGLVRESRKNQFITRYYQDTNPIFRDFFPSLPIPKFFHPNFSNIQFISGHGKFNSYLFRMNIVNSPECECGYEYQSPQHILFNCTFYNLNDHYISSASEFVNCKNNFLLFNYICKQYINMKL</sequence>
<evidence type="ECO:0000313" key="2">
    <source>
        <dbReference type="EMBL" id="KAH9426829.1"/>
    </source>
</evidence>
<dbReference type="Pfam" id="PF14529">
    <property type="entry name" value="Exo_endo_phos_2"/>
    <property type="match status" value="1"/>
</dbReference>
<feature type="domain" description="Endonuclease/exonuclease/phosphatase" evidence="1">
    <location>
        <begin position="468"/>
        <end position="579"/>
    </location>
</feature>
<reference evidence="2 3" key="2">
    <citation type="journal article" date="2022" name="Mol. Biol. Evol.">
        <title>Comparative Genomics Reveals Insights into the Divergent Evolution of Astigmatic Mites and Household Pest Adaptations.</title>
        <authorList>
            <person name="Xiong Q."/>
            <person name="Wan A.T."/>
            <person name="Liu X."/>
            <person name="Fung C.S."/>
            <person name="Xiao X."/>
            <person name="Malainual N."/>
            <person name="Hou J."/>
            <person name="Wang L."/>
            <person name="Wang M."/>
            <person name="Yang K.Y."/>
            <person name="Cui Y."/>
            <person name="Leung E.L."/>
            <person name="Nong W."/>
            <person name="Shin S.K."/>
            <person name="Au S.W."/>
            <person name="Jeong K.Y."/>
            <person name="Chew F.T."/>
            <person name="Hui J.H."/>
            <person name="Leung T.F."/>
            <person name="Tungtrongchitr A."/>
            <person name="Zhong N."/>
            <person name="Liu Z."/>
            <person name="Tsui S.K."/>
        </authorList>
    </citation>
    <scope>NUCLEOTIDE SEQUENCE [LARGE SCALE GENOMIC DNA]</scope>
    <source>
        <strain evidence="2">Derp</strain>
    </source>
</reference>
<dbReference type="SUPFAM" id="SSF56219">
    <property type="entry name" value="DNase I-like"/>
    <property type="match status" value="1"/>
</dbReference>
<dbReference type="EMBL" id="NJHN03000008">
    <property type="protein sequence ID" value="KAH9426829.1"/>
    <property type="molecule type" value="Genomic_DNA"/>
</dbReference>
<comment type="caution">
    <text evidence="2">The sequence shown here is derived from an EMBL/GenBank/DDBJ whole genome shotgun (WGS) entry which is preliminary data.</text>
</comment>
<dbReference type="InterPro" id="IPR036691">
    <property type="entry name" value="Endo/exonu/phosph_ase_sf"/>
</dbReference>
<evidence type="ECO:0000313" key="3">
    <source>
        <dbReference type="Proteomes" id="UP000887458"/>
    </source>
</evidence>
<accession>A0ABQ8JW33</accession>
<protein>
    <recommendedName>
        <fullName evidence="1">Endonuclease/exonuclease/phosphatase domain-containing protein</fullName>
    </recommendedName>
</protein>
<dbReference type="Proteomes" id="UP000887458">
    <property type="component" value="Unassembled WGS sequence"/>
</dbReference>
<gene>
    <name evidence="2" type="ORF">DERP_002929</name>
</gene>
<organism evidence="2 3">
    <name type="scientific">Dermatophagoides pteronyssinus</name>
    <name type="common">European house dust mite</name>
    <dbReference type="NCBI Taxonomy" id="6956"/>
    <lineage>
        <taxon>Eukaryota</taxon>
        <taxon>Metazoa</taxon>
        <taxon>Ecdysozoa</taxon>
        <taxon>Arthropoda</taxon>
        <taxon>Chelicerata</taxon>
        <taxon>Arachnida</taxon>
        <taxon>Acari</taxon>
        <taxon>Acariformes</taxon>
        <taxon>Sarcoptiformes</taxon>
        <taxon>Astigmata</taxon>
        <taxon>Psoroptidia</taxon>
        <taxon>Analgoidea</taxon>
        <taxon>Pyroglyphidae</taxon>
        <taxon>Dermatophagoidinae</taxon>
        <taxon>Dermatophagoides</taxon>
    </lineage>
</organism>
<reference evidence="2 3" key="1">
    <citation type="journal article" date="2018" name="J. Allergy Clin. Immunol.">
        <title>High-quality assembly of Dermatophagoides pteronyssinus genome and transcriptome reveals a wide range of novel allergens.</title>
        <authorList>
            <person name="Liu X.Y."/>
            <person name="Yang K.Y."/>
            <person name="Wang M.Q."/>
            <person name="Kwok J.S."/>
            <person name="Zeng X."/>
            <person name="Yang Z."/>
            <person name="Xiao X.J."/>
            <person name="Lau C.P."/>
            <person name="Li Y."/>
            <person name="Huang Z.M."/>
            <person name="Ba J.G."/>
            <person name="Yim A.K."/>
            <person name="Ouyang C.Y."/>
            <person name="Ngai S.M."/>
            <person name="Chan T.F."/>
            <person name="Leung E.L."/>
            <person name="Liu L."/>
            <person name="Liu Z.G."/>
            <person name="Tsui S.K."/>
        </authorList>
    </citation>
    <scope>NUCLEOTIDE SEQUENCE [LARGE SCALE GENOMIC DNA]</scope>
    <source>
        <strain evidence="2">Derp</strain>
    </source>
</reference>
<proteinExistence type="predicted"/>
<name>A0ABQ8JW33_DERPT</name>
<keyword evidence="3" id="KW-1185">Reference proteome</keyword>